<proteinExistence type="predicted"/>
<keyword evidence="1" id="KW-0812">Transmembrane</keyword>
<organism evidence="2 3">
    <name type="scientific">Maribellus comscasis</name>
    <dbReference type="NCBI Taxonomy" id="2681766"/>
    <lineage>
        <taxon>Bacteria</taxon>
        <taxon>Pseudomonadati</taxon>
        <taxon>Bacteroidota</taxon>
        <taxon>Bacteroidia</taxon>
        <taxon>Marinilabiliales</taxon>
        <taxon>Prolixibacteraceae</taxon>
        <taxon>Maribellus</taxon>
    </lineage>
</organism>
<sequence>MFTIGIFSTHIPYIAFVLFYAYFFVSGVQKAVDGKIPLTDKCAFVSEIQVEQDILNQDSSNDTYNYKAFVVSDFERFIFKRRIKYRIKTTTFFYSTAIFTSLFERPPPFVS</sequence>
<dbReference type="EMBL" id="CP046401">
    <property type="protein sequence ID" value="QGY44194.1"/>
    <property type="molecule type" value="Genomic_DNA"/>
</dbReference>
<dbReference type="RefSeq" id="WP_158866054.1">
    <property type="nucleotide sequence ID" value="NZ_CP046401.1"/>
</dbReference>
<keyword evidence="1" id="KW-0472">Membrane</keyword>
<keyword evidence="3" id="KW-1185">Reference proteome</keyword>
<keyword evidence="1" id="KW-1133">Transmembrane helix</keyword>
<dbReference type="KEGG" id="mcos:GM418_11145"/>
<feature type="transmembrane region" description="Helical" evidence="1">
    <location>
        <begin position="6"/>
        <end position="25"/>
    </location>
</feature>
<dbReference type="AlphaFoldDB" id="A0A6I6K2P9"/>
<evidence type="ECO:0000256" key="1">
    <source>
        <dbReference type="SAM" id="Phobius"/>
    </source>
</evidence>
<reference evidence="2 3" key="1">
    <citation type="submission" date="2019-11" db="EMBL/GenBank/DDBJ databases">
        <authorList>
            <person name="Zheng R.K."/>
            <person name="Sun C.M."/>
        </authorList>
    </citation>
    <scope>NUCLEOTIDE SEQUENCE [LARGE SCALE GENOMIC DNA]</scope>
    <source>
        <strain evidence="2 3">WC007</strain>
    </source>
</reference>
<dbReference type="Proteomes" id="UP000428260">
    <property type="component" value="Chromosome"/>
</dbReference>
<gene>
    <name evidence="2" type="ORF">GM418_11145</name>
</gene>
<accession>A0A6I6K2P9</accession>
<protein>
    <submittedName>
        <fullName evidence="2">Uncharacterized protein</fullName>
    </submittedName>
</protein>
<name>A0A6I6K2P9_9BACT</name>
<evidence type="ECO:0000313" key="3">
    <source>
        <dbReference type="Proteomes" id="UP000428260"/>
    </source>
</evidence>
<evidence type="ECO:0000313" key="2">
    <source>
        <dbReference type="EMBL" id="QGY44194.1"/>
    </source>
</evidence>